<evidence type="ECO:0000313" key="2">
    <source>
        <dbReference type="EMBL" id="EEC55898.1"/>
    </source>
</evidence>
<feature type="transmembrane region" description="Helical" evidence="1">
    <location>
        <begin position="190"/>
        <end position="212"/>
    </location>
</feature>
<feature type="transmembrane region" description="Helical" evidence="1">
    <location>
        <begin position="437"/>
        <end position="459"/>
    </location>
</feature>
<feature type="transmembrane region" description="Helical" evidence="1">
    <location>
        <begin position="37"/>
        <end position="55"/>
    </location>
</feature>
<keyword evidence="3" id="KW-1185">Reference proteome</keyword>
<reference evidence="2 3" key="1">
    <citation type="submission" date="2008-11" db="EMBL/GenBank/DDBJ databases">
        <title>Draft genome sequence of Bacteroides pectinophilus (ATCC 43243).</title>
        <authorList>
            <person name="Sudarsanam P."/>
            <person name="Ley R."/>
            <person name="Guruge J."/>
            <person name="Turnbaugh P.J."/>
            <person name="Mahowald M."/>
            <person name="Liep D."/>
            <person name="Gordon J."/>
        </authorList>
    </citation>
    <scope>NUCLEOTIDE SEQUENCE [LARGE SCALE GENOMIC DNA]</scope>
    <source>
        <strain evidence="2 3">ATCC 43243</strain>
    </source>
</reference>
<feature type="transmembrane region" description="Helical" evidence="1">
    <location>
        <begin position="247"/>
        <end position="275"/>
    </location>
</feature>
<evidence type="ECO:0000256" key="1">
    <source>
        <dbReference type="SAM" id="Phobius"/>
    </source>
</evidence>
<name>B7AUK7_9FIRM</name>
<dbReference type="HOGENOM" id="CLU_422532_0_0_9"/>
<comment type="caution">
    <text evidence="2">The sequence shown here is derived from an EMBL/GenBank/DDBJ whole genome shotgun (WGS) entry which is preliminary data.</text>
</comment>
<dbReference type="EMBL" id="ABVQ01000037">
    <property type="protein sequence ID" value="EEC55898.1"/>
    <property type="molecule type" value="Genomic_DNA"/>
</dbReference>
<evidence type="ECO:0000313" key="3">
    <source>
        <dbReference type="Proteomes" id="UP000003136"/>
    </source>
</evidence>
<dbReference type="Pfam" id="PF19554">
    <property type="entry name" value="DUF6077"/>
    <property type="match status" value="1"/>
</dbReference>
<dbReference type="STRING" id="483218.BACPEC_02405"/>
<feature type="transmembrane region" description="Helical" evidence="1">
    <location>
        <begin position="497"/>
        <end position="514"/>
    </location>
</feature>
<keyword evidence="1" id="KW-0472">Membrane</keyword>
<accession>B7AUK7</accession>
<gene>
    <name evidence="2" type="ORF">BACPEC_02405</name>
</gene>
<feature type="transmembrane region" description="Helical" evidence="1">
    <location>
        <begin position="224"/>
        <end position="241"/>
    </location>
</feature>
<protein>
    <submittedName>
        <fullName evidence="2">Uncharacterized protein</fullName>
    </submittedName>
</protein>
<feature type="transmembrane region" description="Helical" evidence="1">
    <location>
        <begin position="360"/>
        <end position="381"/>
    </location>
</feature>
<dbReference type="AlphaFoldDB" id="B7AUK7"/>
<feature type="transmembrane region" description="Helical" evidence="1">
    <location>
        <begin position="61"/>
        <end position="82"/>
    </location>
</feature>
<reference evidence="2 3" key="2">
    <citation type="submission" date="2008-11" db="EMBL/GenBank/DDBJ databases">
        <authorList>
            <person name="Fulton L."/>
            <person name="Clifton S."/>
            <person name="Fulton B."/>
            <person name="Xu J."/>
            <person name="Minx P."/>
            <person name="Pepin K.H."/>
            <person name="Johnson M."/>
            <person name="Bhonagiri V."/>
            <person name="Nash W.E."/>
            <person name="Mardis E.R."/>
            <person name="Wilson R.K."/>
        </authorList>
    </citation>
    <scope>NUCLEOTIDE SEQUENCE [LARGE SCALE GENOMIC DNA]</scope>
    <source>
        <strain evidence="2 3">ATCC 43243</strain>
    </source>
</reference>
<keyword evidence="1" id="KW-0812">Transmembrane</keyword>
<feature type="transmembrane region" description="Helical" evidence="1">
    <location>
        <begin position="315"/>
        <end position="348"/>
    </location>
</feature>
<keyword evidence="1" id="KW-1133">Transmembrane helix</keyword>
<organism evidence="2 3">
    <name type="scientific">[Bacteroides] pectinophilus ATCC 43243</name>
    <dbReference type="NCBI Taxonomy" id="483218"/>
    <lineage>
        <taxon>Bacteria</taxon>
        <taxon>Bacillati</taxon>
        <taxon>Bacillota</taxon>
        <taxon>Clostridia</taxon>
        <taxon>Eubacteriales</taxon>
    </lineage>
</organism>
<feature type="transmembrane region" description="Helical" evidence="1">
    <location>
        <begin position="466"/>
        <end position="485"/>
    </location>
</feature>
<sequence>MTLILFIAILITVPYICGCAFKCFLRDMAIDVIHTYTVGFVFMWLTFSVIQVPLVLKDAPITVITIMYPVLIALFIVVAAAKEGIKRFRHELTRHLSFKRQDILVYVMTAVIFIAIIAQIYVAAGIQESGVYNNEYTIARAVQIYSDGTLGRRVNAFTGADISGISFDMIMSSQAVFIAMISYIFRQPPLIAANLYIPVIIIPMIYMSYYMAARVLFRNKNNRCIFLIVIAMLSLYSNYSLHPAESIWNLLFINCWNPNVIACHILIPLGTYYALTAINAEFRWDRAAVQLRDEKSDKLYRSVIKNRRIFLCKRTYLVMTAAALCFTTAYGIIMGTILYACIFMYYYVSNYGGVDINIKRYAAVIMPAVIYLVLLIITSAVSHTAGSISGFWQDYTTCYKEIFSNDFKNNMYLLIFISAVMYQYLKKESSGKAACVYIPMLVFGIGVINPLIYMLFRLFAPSYCKVIFWILPINAIIAYTVVDMINAVCNTDTNRNINIAGVCLITVISIISFMPRYGYNFAWEGAATPDKISDETRQICDIIDNDGQDKNVIALNELCSQIRLCDTDIKLYYYTDNQYACNDDKDMYAYLNQDEPYLQGIVQNAKREGYNYIIFRKGILDPNWSSVQYHIWPAGSTENYDVYSIGYF</sequence>
<feature type="transmembrane region" description="Helical" evidence="1">
    <location>
        <begin position="103"/>
        <end position="124"/>
    </location>
</feature>
<proteinExistence type="predicted"/>
<dbReference type="InterPro" id="IPR045723">
    <property type="entry name" value="DUF6077"/>
</dbReference>
<feature type="transmembrane region" description="Helical" evidence="1">
    <location>
        <begin position="6"/>
        <end position="25"/>
    </location>
</feature>
<dbReference type="Proteomes" id="UP000003136">
    <property type="component" value="Unassembled WGS sequence"/>
</dbReference>